<evidence type="ECO:0000313" key="1">
    <source>
        <dbReference type="EMBL" id="CAG8514729.1"/>
    </source>
</evidence>
<keyword evidence="2" id="KW-1185">Reference proteome</keyword>
<proteinExistence type="predicted"/>
<name>A0ACA9L7D0_9GLOM</name>
<organism evidence="1 2">
    <name type="scientific">Dentiscutata heterogama</name>
    <dbReference type="NCBI Taxonomy" id="1316150"/>
    <lineage>
        <taxon>Eukaryota</taxon>
        <taxon>Fungi</taxon>
        <taxon>Fungi incertae sedis</taxon>
        <taxon>Mucoromycota</taxon>
        <taxon>Glomeromycotina</taxon>
        <taxon>Glomeromycetes</taxon>
        <taxon>Diversisporales</taxon>
        <taxon>Gigasporaceae</taxon>
        <taxon>Dentiscutata</taxon>
    </lineage>
</organism>
<reference evidence="1" key="1">
    <citation type="submission" date="2021-06" db="EMBL/GenBank/DDBJ databases">
        <authorList>
            <person name="Kallberg Y."/>
            <person name="Tangrot J."/>
            <person name="Rosling A."/>
        </authorList>
    </citation>
    <scope>NUCLEOTIDE SEQUENCE</scope>
    <source>
        <strain evidence="1">IL203A</strain>
    </source>
</reference>
<dbReference type="EMBL" id="CAJVPU010003195">
    <property type="protein sequence ID" value="CAG8514729.1"/>
    <property type="molecule type" value="Genomic_DNA"/>
</dbReference>
<dbReference type="Proteomes" id="UP000789702">
    <property type="component" value="Unassembled WGS sequence"/>
</dbReference>
<accession>A0ACA9L7D0</accession>
<evidence type="ECO:0000313" key="2">
    <source>
        <dbReference type="Proteomes" id="UP000789702"/>
    </source>
</evidence>
<comment type="caution">
    <text evidence="1">The sequence shown here is derived from an EMBL/GenBank/DDBJ whole genome shotgun (WGS) entry which is preliminary data.</text>
</comment>
<gene>
    <name evidence="1" type="ORF">DHETER_LOCUS3626</name>
</gene>
<sequence length="377" mass="43011">MSITFLCLVRGEPITRAFAIDIDSNMLVSYLKKVIKSELHPQFDNVPSKDIKLWKVEIRDNNIGNLDNLSSNDDNELLSTRKVKEYWPKTPEKEHIHIITSSYKNTEYLGFLPSRNMKKILLFSFLCFSRLIEVKSGKIFNSCLYDSFITNNPYNSLLNYNFSDDIVIRGDLANVDISQICCTNFKCLYWPWQWDNCTSFNDTLVSNNSTFLCNKIGQNYFCYNGDGLTCAGIVGNFAITSNITLGNCTGKENLDGVANYLANISVNDGNTHVTCTNHNFCSDLECWWDNEVWTCHNPDYAHISDYTNQNCFLQLIISSSTINSTTPTFLPTFSSSANIILVIVGCLIGIIGIAICVTIIYFWRKQHRKDKYKNFSY</sequence>
<protein>
    <submittedName>
        <fullName evidence="1">17147_t:CDS:1</fullName>
    </submittedName>
</protein>